<comment type="caution">
    <text evidence="1">The sequence shown here is derived from an EMBL/GenBank/DDBJ whole genome shotgun (WGS) entry which is preliminary data.</text>
</comment>
<organism evidence="1 2">
    <name type="scientific">Streptomyces scabichelini</name>
    <dbReference type="NCBI Taxonomy" id="2711217"/>
    <lineage>
        <taxon>Bacteria</taxon>
        <taxon>Bacillati</taxon>
        <taxon>Actinomycetota</taxon>
        <taxon>Actinomycetes</taxon>
        <taxon>Kitasatosporales</taxon>
        <taxon>Streptomycetaceae</taxon>
        <taxon>Streptomyces</taxon>
    </lineage>
</organism>
<dbReference type="Pfam" id="PF10025">
    <property type="entry name" value="DUF2267"/>
    <property type="match status" value="1"/>
</dbReference>
<accession>A0A6G4V475</accession>
<dbReference type="RefSeq" id="WP_165259270.1">
    <property type="nucleotide sequence ID" value="NZ_JAAKZY010000039.1"/>
</dbReference>
<evidence type="ECO:0000313" key="1">
    <source>
        <dbReference type="EMBL" id="NGO08888.1"/>
    </source>
</evidence>
<dbReference type="EMBL" id="JAAKZY010000039">
    <property type="protein sequence ID" value="NGO08888.1"/>
    <property type="molecule type" value="Genomic_DNA"/>
</dbReference>
<protein>
    <submittedName>
        <fullName evidence="1">DUF2267 domain-containing protein</fullName>
    </submittedName>
</protein>
<sequence length="128" mass="13738">MTHTEFLAVVREQGEYADIDEAARVAEAVLSTLGERLQPAAADHLADQLPLEIGEFLTGVGESGRTWGVQEFLHQVAVTADDDEETARLHAEAVLTALARTVSGGELNKLLSRLPAGYAELFGHAELT</sequence>
<dbReference type="InterPro" id="IPR018727">
    <property type="entry name" value="DUF2267"/>
</dbReference>
<dbReference type="AlphaFoldDB" id="A0A6G4V475"/>
<proteinExistence type="predicted"/>
<keyword evidence="2" id="KW-1185">Reference proteome</keyword>
<dbReference type="Gene3D" id="1.10.490.110">
    <property type="entry name" value="Uncharacterized conserved protein DUF2267"/>
    <property type="match status" value="1"/>
</dbReference>
<gene>
    <name evidence="1" type="ORF">G5C60_15075</name>
</gene>
<evidence type="ECO:0000313" key="2">
    <source>
        <dbReference type="Proteomes" id="UP000472335"/>
    </source>
</evidence>
<dbReference type="Proteomes" id="UP000472335">
    <property type="component" value="Unassembled WGS sequence"/>
</dbReference>
<name>A0A6G4V475_9ACTN</name>
<dbReference type="InterPro" id="IPR038282">
    <property type="entry name" value="DUF2267_sf"/>
</dbReference>
<reference evidence="1 2" key="1">
    <citation type="submission" date="2020-02" db="EMBL/GenBank/DDBJ databases">
        <title>Whole-genome analyses of novel actinobacteria.</title>
        <authorList>
            <person name="Sahin N."/>
            <person name="Gencbay T."/>
        </authorList>
    </citation>
    <scope>NUCLEOTIDE SEQUENCE [LARGE SCALE GENOMIC DNA]</scope>
    <source>
        <strain evidence="1 2">HC44</strain>
    </source>
</reference>